<evidence type="ECO:0000256" key="5">
    <source>
        <dbReference type="ARBA" id="ARBA00030081"/>
    </source>
</evidence>
<dbReference type="PANTHER" id="PTHR28529:SF2">
    <property type="entry name" value="DNA REPAIR PROTEIN SWI5 HOMOLOG"/>
    <property type="match status" value="1"/>
</dbReference>
<dbReference type="InterPro" id="IPR010760">
    <property type="entry name" value="DNA-repair_Swi5"/>
</dbReference>
<evidence type="ECO:0000256" key="2">
    <source>
        <dbReference type="ARBA" id="ARBA00019825"/>
    </source>
</evidence>
<dbReference type="FunFam" id="1.20.5.170:FF:000056">
    <property type="entry name" value="DNA repair protein SWI5 homolog"/>
    <property type="match status" value="1"/>
</dbReference>
<dbReference type="Pfam" id="PF07061">
    <property type="entry name" value="Swi5"/>
    <property type="match status" value="1"/>
</dbReference>
<feature type="region of interest" description="Disordered" evidence="8">
    <location>
        <begin position="1"/>
        <end position="25"/>
    </location>
</feature>
<reference evidence="9" key="2">
    <citation type="submission" date="2025-08" db="UniProtKB">
        <authorList>
            <consortium name="Ensembl"/>
        </authorList>
    </citation>
    <scope>IDENTIFICATION</scope>
</reference>
<sequence>ATSARSRQPLRNRFRQPPRRGGLGVSEWPQFVSVLALDPPLHRPPSRGPRTPGLRRWITSIDAPPAPPSTATLLPVRNSPFSRIPTLIPEPFSLFLLSTPPQSNQTFSLGFLCRIQPGLSESCGGAFRSPRPSPKPGQADRASEDSLQLDIQKLKEKKDMLDKEISQLLSEGYSVDELEDHISQLHEYNDIKDAAQMLLGRLAVIRGVTTKELYPEFGLDMND</sequence>
<evidence type="ECO:0000256" key="7">
    <source>
        <dbReference type="ARBA" id="ARBA00065229"/>
    </source>
</evidence>
<evidence type="ECO:0000313" key="10">
    <source>
        <dbReference type="Proteomes" id="UP000291000"/>
    </source>
</evidence>
<protein>
    <recommendedName>
        <fullName evidence="2">DNA repair protein SWI5 homolog</fullName>
    </recommendedName>
    <alternativeName>
        <fullName evidence="5">Protein SAE3 homolog</fullName>
    </alternativeName>
</protein>
<dbReference type="GO" id="GO:0032798">
    <property type="term" value="C:Swi5-Sfr1 complex"/>
    <property type="evidence" value="ECO:0007669"/>
    <property type="project" value="TreeGrafter"/>
</dbReference>
<comment type="function">
    <text evidence="6">Component of the SWI5-SFR1 complex, a complex required for double-strand break repair via homologous recombination.</text>
</comment>
<reference evidence="9" key="3">
    <citation type="submission" date="2025-09" db="UniProtKB">
        <authorList>
            <consortium name="Ensembl"/>
        </authorList>
    </citation>
    <scope>IDENTIFICATION</scope>
</reference>
<keyword evidence="3" id="KW-0227">DNA damage</keyword>
<dbReference type="GO" id="GO:0034974">
    <property type="term" value="C:Swi5-Swi2 complex"/>
    <property type="evidence" value="ECO:0007669"/>
    <property type="project" value="TreeGrafter"/>
</dbReference>
<reference evidence="9 10" key="1">
    <citation type="submission" date="2016-04" db="EMBL/GenBank/DDBJ databases">
        <title>Polished mammalian reference genomes with single-molecule sequencing and chromosome conformation capture applied to the Capra hircus genome.</title>
        <authorList>
            <person name="Bickhart D.M."/>
            <person name="Koren S."/>
            <person name="Rosen B."/>
            <person name="Hastie A."/>
            <person name="Liachko I."/>
            <person name="Sullivan S.T."/>
            <person name="Burton J."/>
            <person name="Sayre B.L."/>
            <person name="Huson H.J."/>
            <person name="Lee J."/>
            <person name="Lam E."/>
            <person name="Kelley C.M."/>
            <person name="Hutchison J.L."/>
            <person name="Zhou Y."/>
            <person name="Sun J."/>
            <person name="Crisa A."/>
            <person name="Schwartz J.C."/>
            <person name="Hammond J.A."/>
            <person name="Schroeder S.G."/>
            <person name="Liu G.E."/>
            <person name="Dunham M."/>
            <person name="Shendure J."/>
            <person name="Sonstegard T.S."/>
            <person name="Phillippy A.M."/>
            <person name="Van Tassell C.P."/>
            <person name="Smith T.P."/>
        </authorList>
    </citation>
    <scope>NUCLEOTIDE SEQUENCE [LARGE SCALE GENOMIC DNA]</scope>
</reference>
<evidence type="ECO:0000256" key="4">
    <source>
        <dbReference type="ARBA" id="ARBA00023204"/>
    </source>
</evidence>
<dbReference type="Bgee" id="ENSCHIG00000018627">
    <property type="expression patterns" value="Expressed in rumen and 18 other cell types or tissues"/>
</dbReference>
<dbReference type="Proteomes" id="UP000291000">
    <property type="component" value="Chromosome 11"/>
</dbReference>
<keyword evidence="4" id="KW-0234">DNA repair</keyword>
<feature type="region of interest" description="Disordered" evidence="8">
    <location>
        <begin position="123"/>
        <end position="145"/>
    </location>
</feature>
<organism evidence="9 10">
    <name type="scientific">Capra hircus</name>
    <name type="common">Goat</name>
    <dbReference type="NCBI Taxonomy" id="9925"/>
    <lineage>
        <taxon>Eukaryota</taxon>
        <taxon>Metazoa</taxon>
        <taxon>Chordata</taxon>
        <taxon>Craniata</taxon>
        <taxon>Vertebrata</taxon>
        <taxon>Euteleostomi</taxon>
        <taxon>Mammalia</taxon>
        <taxon>Eutheria</taxon>
        <taxon>Laurasiatheria</taxon>
        <taxon>Artiodactyla</taxon>
        <taxon>Ruminantia</taxon>
        <taxon>Pecora</taxon>
        <taxon>Bovidae</taxon>
        <taxon>Caprinae</taxon>
        <taxon>Capra</taxon>
    </lineage>
</organism>
<keyword evidence="10" id="KW-1185">Reference proteome</keyword>
<dbReference type="AlphaFoldDB" id="A0A452F6F3"/>
<dbReference type="GO" id="GO:0000724">
    <property type="term" value="P:double-strand break repair via homologous recombination"/>
    <property type="evidence" value="ECO:0007669"/>
    <property type="project" value="TreeGrafter"/>
</dbReference>
<evidence type="ECO:0000256" key="3">
    <source>
        <dbReference type="ARBA" id="ARBA00022763"/>
    </source>
</evidence>
<evidence type="ECO:0000313" key="9">
    <source>
        <dbReference type="Ensembl" id="ENSCHIP00000019716.1"/>
    </source>
</evidence>
<feature type="compositionally biased region" description="Basic residues" evidence="8">
    <location>
        <begin position="8"/>
        <end position="18"/>
    </location>
</feature>
<proteinExistence type="inferred from homology"/>
<name>A0A452F6F3_CAPHI</name>
<dbReference type="EMBL" id="LWLT01000009">
    <property type="status" value="NOT_ANNOTATED_CDS"/>
    <property type="molecule type" value="Genomic_DNA"/>
</dbReference>
<comment type="similarity">
    <text evidence="1">Belongs to the SWI5/SAE3 family.</text>
</comment>
<dbReference type="GeneTree" id="ENSGT00390000009349"/>
<evidence type="ECO:0000256" key="6">
    <source>
        <dbReference type="ARBA" id="ARBA00059338"/>
    </source>
</evidence>
<dbReference type="PANTHER" id="PTHR28529">
    <property type="entry name" value="DNA REPAIR PROTEIN SWI5 HOMOLOG"/>
    <property type="match status" value="1"/>
</dbReference>
<comment type="subunit">
    <text evidence="7">Component of the SWI5-SFR1 complex. Interacts with RAD51.</text>
</comment>
<evidence type="ECO:0000256" key="8">
    <source>
        <dbReference type="SAM" id="MobiDB-lite"/>
    </source>
</evidence>
<evidence type="ECO:0000256" key="1">
    <source>
        <dbReference type="ARBA" id="ARBA00008060"/>
    </source>
</evidence>
<accession>A0A452F6F3</accession>
<dbReference type="Gene3D" id="1.20.5.170">
    <property type="match status" value="1"/>
</dbReference>
<dbReference type="Ensembl" id="ENSCHIT00000027533.1">
    <property type="protein sequence ID" value="ENSCHIP00000019716.1"/>
    <property type="gene ID" value="ENSCHIG00000018627.1"/>
</dbReference>